<dbReference type="OrthoDB" id="340082at2"/>
<sequence length="178" mass="20279">MKLKGESEAIKFLIVMAKKIVQNLKQVKGNKKRHPESIQSTLDIESDLHIEYAKVLLSLWSYACHADGQFKKKEGEIVGELVNVLFEPDCLLSGFQTQKKQVLDILSKTFENPLPMKTITKVVSDNDEYALNFFEDAVCIVASDGSLNQEEIRFLEDLATELKISHMDKVRVEKKYLS</sequence>
<evidence type="ECO:0000313" key="2">
    <source>
        <dbReference type="Proteomes" id="UP000232145"/>
    </source>
</evidence>
<accession>A0A2N0AJB9</accession>
<proteinExistence type="predicted"/>
<dbReference type="Gene3D" id="1.10.3680.10">
    <property type="entry name" value="TerB-like"/>
    <property type="match status" value="1"/>
</dbReference>
<comment type="caution">
    <text evidence="1">The sequence shown here is derived from an EMBL/GenBank/DDBJ whole genome shotgun (WGS) entry which is preliminary data.</text>
</comment>
<dbReference type="EMBL" id="NPDX01000002">
    <property type="protein sequence ID" value="PJZ84405.1"/>
    <property type="molecule type" value="Genomic_DNA"/>
</dbReference>
<gene>
    <name evidence="1" type="ORF">CH364_10280</name>
</gene>
<dbReference type="Proteomes" id="UP000232145">
    <property type="component" value="Unassembled WGS sequence"/>
</dbReference>
<evidence type="ECO:0008006" key="3">
    <source>
        <dbReference type="Google" id="ProtNLM"/>
    </source>
</evidence>
<reference evidence="1 2" key="1">
    <citation type="submission" date="2017-07" db="EMBL/GenBank/DDBJ databases">
        <title>Leptospira spp. isolated from tropical soils.</title>
        <authorList>
            <person name="Thibeaux R."/>
            <person name="Iraola G."/>
            <person name="Ferres I."/>
            <person name="Bierque E."/>
            <person name="Girault D."/>
            <person name="Soupe-Gilbert M.-E."/>
            <person name="Picardeau M."/>
            <person name="Goarant C."/>
        </authorList>
    </citation>
    <scope>NUCLEOTIDE SEQUENCE [LARGE SCALE GENOMIC DNA]</scope>
    <source>
        <strain evidence="1 2">FH2-B-A1</strain>
    </source>
</reference>
<name>A0A2N0AJB9_9LEPT</name>
<keyword evidence="2" id="KW-1185">Reference proteome</keyword>
<protein>
    <recommendedName>
        <fullName evidence="3">TerB family tellurite resistance protein</fullName>
    </recommendedName>
</protein>
<dbReference type="InterPro" id="IPR029024">
    <property type="entry name" value="TerB-like"/>
</dbReference>
<evidence type="ECO:0000313" key="1">
    <source>
        <dbReference type="EMBL" id="PJZ84405.1"/>
    </source>
</evidence>
<organism evidence="1 2">
    <name type="scientific">Leptospira harrisiae</name>
    <dbReference type="NCBI Taxonomy" id="2023189"/>
    <lineage>
        <taxon>Bacteria</taxon>
        <taxon>Pseudomonadati</taxon>
        <taxon>Spirochaetota</taxon>
        <taxon>Spirochaetia</taxon>
        <taxon>Leptospirales</taxon>
        <taxon>Leptospiraceae</taxon>
        <taxon>Leptospira</taxon>
    </lineage>
</organism>
<dbReference type="AlphaFoldDB" id="A0A2N0AJB9"/>
<dbReference type="SUPFAM" id="SSF158682">
    <property type="entry name" value="TerB-like"/>
    <property type="match status" value="1"/>
</dbReference>